<evidence type="ECO:0000313" key="4">
    <source>
        <dbReference type="Proteomes" id="UP001149165"/>
    </source>
</evidence>
<evidence type="ECO:0000256" key="1">
    <source>
        <dbReference type="ARBA" id="ARBA00022801"/>
    </source>
</evidence>
<protein>
    <recommendedName>
        <fullName evidence="2">Alpha/beta hydrolase fold-3 domain-containing protein</fullName>
    </recommendedName>
</protein>
<dbReference type="SUPFAM" id="SSF53474">
    <property type="entry name" value="alpha/beta-Hydrolases"/>
    <property type="match status" value="1"/>
</dbReference>
<proteinExistence type="predicted"/>
<sequence length="315" mass="34765">MSLQYDPEFLAEAGPMLQQLAHFNKPALHDVNTRRAMTGSMTNPLPPIPDNMERIIHHVSSDDGFQVPVHHFRRRDQPSENGEPAILHIHGGGYISLNAEQCSVPHVRSVSNTGVQVFTVDYRLAPEHPYPTPLNDCWAVLQWLYANAKQLSIDPARIAVMGESAGGGLCAALTLMARDEAIHPPIAKQILIYPMMDDRTNANHAGQLAFWDENDNKTGWTAYLGPDAGTDNVDPYAAPARVESVIGLPPLYLDCPQLDMFVHEGMQYARRFLAANIPVECHLYPGLPHGFEAMAPSISATKRAIANREKAMTSF</sequence>
<keyword evidence="1" id="KW-0378">Hydrolase</keyword>
<dbReference type="GO" id="GO:0017000">
    <property type="term" value="P:antibiotic biosynthetic process"/>
    <property type="evidence" value="ECO:0007669"/>
    <property type="project" value="UniProtKB-ARBA"/>
</dbReference>
<evidence type="ECO:0000313" key="3">
    <source>
        <dbReference type="EMBL" id="KAJ5108144.1"/>
    </source>
</evidence>
<comment type="caution">
    <text evidence="3">The sequence shown here is derived from an EMBL/GenBank/DDBJ whole genome shotgun (WGS) entry which is preliminary data.</text>
</comment>
<dbReference type="InterPro" id="IPR050300">
    <property type="entry name" value="GDXG_lipolytic_enzyme"/>
</dbReference>
<dbReference type="Proteomes" id="UP001149165">
    <property type="component" value="Unassembled WGS sequence"/>
</dbReference>
<accession>A0A9W9FX95</accession>
<name>A0A9W9FX95_9EURO</name>
<organism evidence="3 4">
    <name type="scientific">Penicillium angulare</name>
    <dbReference type="NCBI Taxonomy" id="116970"/>
    <lineage>
        <taxon>Eukaryota</taxon>
        <taxon>Fungi</taxon>
        <taxon>Dikarya</taxon>
        <taxon>Ascomycota</taxon>
        <taxon>Pezizomycotina</taxon>
        <taxon>Eurotiomycetes</taxon>
        <taxon>Eurotiomycetidae</taxon>
        <taxon>Eurotiales</taxon>
        <taxon>Aspergillaceae</taxon>
        <taxon>Penicillium</taxon>
    </lineage>
</organism>
<dbReference type="InterPro" id="IPR029058">
    <property type="entry name" value="AB_hydrolase_fold"/>
</dbReference>
<dbReference type="EMBL" id="JAPQKH010000003">
    <property type="protein sequence ID" value="KAJ5108144.1"/>
    <property type="molecule type" value="Genomic_DNA"/>
</dbReference>
<reference evidence="3" key="2">
    <citation type="journal article" date="2023" name="IMA Fungus">
        <title>Comparative genomic study of the Penicillium genus elucidates a diverse pangenome and 15 lateral gene transfer events.</title>
        <authorList>
            <person name="Petersen C."/>
            <person name="Sorensen T."/>
            <person name="Nielsen M.R."/>
            <person name="Sondergaard T.E."/>
            <person name="Sorensen J.L."/>
            <person name="Fitzpatrick D.A."/>
            <person name="Frisvad J.C."/>
            <person name="Nielsen K.L."/>
        </authorList>
    </citation>
    <scope>NUCLEOTIDE SEQUENCE</scope>
    <source>
        <strain evidence="3">IBT 30069</strain>
    </source>
</reference>
<gene>
    <name evidence="3" type="ORF">N7456_004819</name>
</gene>
<keyword evidence="4" id="KW-1185">Reference proteome</keyword>
<dbReference type="GO" id="GO:0072330">
    <property type="term" value="P:monocarboxylic acid biosynthetic process"/>
    <property type="evidence" value="ECO:0007669"/>
    <property type="project" value="UniProtKB-ARBA"/>
</dbReference>
<reference evidence="3" key="1">
    <citation type="submission" date="2022-11" db="EMBL/GenBank/DDBJ databases">
        <authorList>
            <person name="Petersen C."/>
        </authorList>
    </citation>
    <scope>NUCLEOTIDE SEQUENCE</scope>
    <source>
        <strain evidence="3">IBT 30069</strain>
    </source>
</reference>
<feature type="domain" description="Alpha/beta hydrolase fold-3" evidence="2">
    <location>
        <begin position="86"/>
        <end position="292"/>
    </location>
</feature>
<dbReference type="OrthoDB" id="408631at2759"/>
<dbReference type="GO" id="GO:0016787">
    <property type="term" value="F:hydrolase activity"/>
    <property type="evidence" value="ECO:0007669"/>
    <property type="project" value="UniProtKB-KW"/>
</dbReference>
<evidence type="ECO:0000259" key="2">
    <source>
        <dbReference type="Pfam" id="PF07859"/>
    </source>
</evidence>
<dbReference type="AlphaFoldDB" id="A0A9W9FX95"/>
<dbReference type="PANTHER" id="PTHR48081:SF8">
    <property type="entry name" value="ALPHA_BETA HYDROLASE FOLD-3 DOMAIN-CONTAINING PROTEIN-RELATED"/>
    <property type="match status" value="1"/>
</dbReference>
<dbReference type="InterPro" id="IPR013094">
    <property type="entry name" value="AB_hydrolase_3"/>
</dbReference>
<dbReference type="PANTHER" id="PTHR48081">
    <property type="entry name" value="AB HYDROLASE SUPERFAMILY PROTEIN C4A8.06C"/>
    <property type="match status" value="1"/>
</dbReference>
<dbReference type="Gene3D" id="3.40.50.1820">
    <property type="entry name" value="alpha/beta hydrolase"/>
    <property type="match status" value="1"/>
</dbReference>
<dbReference type="Pfam" id="PF07859">
    <property type="entry name" value="Abhydrolase_3"/>
    <property type="match status" value="1"/>
</dbReference>